<comment type="caution">
    <text evidence="1">The sequence shown here is derived from an EMBL/GenBank/DDBJ whole genome shotgun (WGS) entry which is preliminary data.</text>
</comment>
<reference evidence="1" key="1">
    <citation type="journal article" date="2015" name="Nature">
        <title>Complex archaea that bridge the gap between prokaryotes and eukaryotes.</title>
        <authorList>
            <person name="Spang A."/>
            <person name="Saw J.H."/>
            <person name="Jorgensen S.L."/>
            <person name="Zaremba-Niedzwiedzka K."/>
            <person name="Martijn J."/>
            <person name="Lind A.E."/>
            <person name="van Eijk R."/>
            <person name="Schleper C."/>
            <person name="Guy L."/>
            <person name="Ettema T.J."/>
        </authorList>
    </citation>
    <scope>NUCLEOTIDE SEQUENCE</scope>
</reference>
<evidence type="ECO:0000313" key="1">
    <source>
        <dbReference type="EMBL" id="KKN09791.1"/>
    </source>
</evidence>
<dbReference type="AlphaFoldDB" id="A0A0F9Q9F4"/>
<dbReference type="EMBL" id="LAZR01004306">
    <property type="protein sequence ID" value="KKN09791.1"/>
    <property type="molecule type" value="Genomic_DNA"/>
</dbReference>
<name>A0A0F9Q9F4_9ZZZZ</name>
<accession>A0A0F9Q9F4</accession>
<gene>
    <name evidence="1" type="ORF">LCGC14_1042990</name>
</gene>
<sequence length="89" mass="9709">MRCSCDMQGNKVVSLCGAHVEYVRHLTEPQPTELERAISKVFNLVCRCGSTQVEVDSTVGYSNLSGMWGGVSLRCLACGATAEIWDTDH</sequence>
<organism evidence="1">
    <name type="scientific">marine sediment metagenome</name>
    <dbReference type="NCBI Taxonomy" id="412755"/>
    <lineage>
        <taxon>unclassified sequences</taxon>
        <taxon>metagenomes</taxon>
        <taxon>ecological metagenomes</taxon>
    </lineage>
</organism>
<protein>
    <submittedName>
        <fullName evidence="1">Uncharacterized protein</fullName>
    </submittedName>
</protein>
<proteinExistence type="predicted"/>